<evidence type="ECO:0000256" key="7">
    <source>
        <dbReference type="ARBA" id="ARBA00023136"/>
    </source>
</evidence>
<dbReference type="RefSeq" id="WP_342300742.1">
    <property type="nucleotide sequence ID" value="NZ_JBCEVZ010000069.1"/>
</dbReference>
<keyword evidence="7 8" id="KW-0472">Membrane</keyword>
<feature type="transmembrane region" description="Helical" evidence="8">
    <location>
        <begin position="212"/>
        <end position="231"/>
    </location>
</feature>
<keyword evidence="11" id="KW-1185">Reference proteome</keyword>
<accession>A0ABU9M013</accession>
<keyword evidence="5 8" id="KW-0812">Transmembrane</keyword>
<dbReference type="PANTHER" id="PTHR33908:SF3">
    <property type="entry name" value="UNDECAPRENYL PHOSPHATE-ALPHA-4-AMINO-4-DEOXY-L-ARABINOSE ARABINOSYL TRANSFERASE"/>
    <property type="match status" value="1"/>
</dbReference>
<protein>
    <submittedName>
        <fullName evidence="10">Glycosyltransferase family 39 protein</fullName>
        <ecNumber evidence="10">2.4.-.-</ecNumber>
    </submittedName>
</protein>
<name>A0ABU9M013_9BACT</name>
<dbReference type="GO" id="GO:0016757">
    <property type="term" value="F:glycosyltransferase activity"/>
    <property type="evidence" value="ECO:0007669"/>
    <property type="project" value="UniProtKB-KW"/>
</dbReference>
<reference evidence="10 11" key="1">
    <citation type="journal article" date="2018" name="Arch. Microbiol.">
        <title>Hymenobacter segetis sp. nov., isolated from soil.</title>
        <authorList>
            <person name="Ten L.N."/>
            <person name="Lim S.J."/>
            <person name="Kim B.O."/>
            <person name="Kang I.K."/>
            <person name="Jung H.Y."/>
        </authorList>
    </citation>
    <scope>NUCLEOTIDE SEQUENCE [LARGE SCALE GENOMIC DNA]</scope>
    <source>
        <strain evidence="10 11">S7-3-11</strain>
    </source>
</reference>
<evidence type="ECO:0000259" key="9">
    <source>
        <dbReference type="Pfam" id="PF13231"/>
    </source>
</evidence>
<feature type="transmembrane region" description="Helical" evidence="8">
    <location>
        <begin position="174"/>
        <end position="200"/>
    </location>
</feature>
<feature type="transmembrane region" description="Helical" evidence="8">
    <location>
        <begin position="358"/>
        <end position="376"/>
    </location>
</feature>
<keyword evidence="2" id="KW-1003">Cell membrane</keyword>
<keyword evidence="3 10" id="KW-0328">Glycosyltransferase</keyword>
<evidence type="ECO:0000313" key="10">
    <source>
        <dbReference type="EMBL" id="MEL5996362.1"/>
    </source>
</evidence>
<dbReference type="EC" id="2.4.-.-" evidence="10"/>
<keyword evidence="4 10" id="KW-0808">Transferase</keyword>
<evidence type="ECO:0000256" key="3">
    <source>
        <dbReference type="ARBA" id="ARBA00022676"/>
    </source>
</evidence>
<feature type="transmembrane region" description="Helical" evidence="8">
    <location>
        <begin position="296"/>
        <end position="316"/>
    </location>
</feature>
<dbReference type="InterPro" id="IPR038731">
    <property type="entry name" value="RgtA/B/C-like"/>
</dbReference>
<dbReference type="Pfam" id="PF13231">
    <property type="entry name" value="PMT_2"/>
    <property type="match status" value="1"/>
</dbReference>
<gene>
    <name evidence="10" type="ORF">AAFH49_19265</name>
</gene>
<feature type="domain" description="Glycosyltransferase RgtA/B/C/D-like" evidence="9">
    <location>
        <begin position="75"/>
        <end position="221"/>
    </location>
</feature>
<comment type="caution">
    <text evidence="10">The sequence shown here is derived from an EMBL/GenBank/DDBJ whole genome shotgun (WGS) entry which is preliminary data.</text>
</comment>
<keyword evidence="6 8" id="KW-1133">Transmembrane helix</keyword>
<evidence type="ECO:0000256" key="6">
    <source>
        <dbReference type="ARBA" id="ARBA00022989"/>
    </source>
</evidence>
<feature type="transmembrane region" description="Helical" evidence="8">
    <location>
        <begin position="328"/>
        <end position="352"/>
    </location>
</feature>
<feature type="transmembrane region" description="Helical" evidence="8">
    <location>
        <begin position="95"/>
        <end position="112"/>
    </location>
</feature>
<evidence type="ECO:0000256" key="2">
    <source>
        <dbReference type="ARBA" id="ARBA00022475"/>
    </source>
</evidence>
<dbReference type="InterPro" id="IPR050297">
    <property type="entry name" value="LipidA_mod_glycosyltrf_83"/>
</dbReference>
<evidence type="ECO:0000256" key="8">
    <source>
        <dbReference type="SAM" id="Phobius"/>
    </source>
</evidence>
<feature type="transmembrane region" description="Helical" evidence="8">
    <location>
        <begin position="7"/>
        <end position="25"/>
    </location>
</feature>
<dbReference type="Proteomes" id="UP001479606">
    <property type="component" value="Unassembled WGS sequence"/>
</dbReference>
<evidence type="ECO:0000313" key="11">
    <source>
        <dbReference type="Proteomes" id="UP001479606"/>
    </source>
</evidence>
<evidence type="ECO:0000256" key="4">
    <source>
        <dbReference type="ARBA" id="ARBA00022679"/>
    </source>
</evidence>
<comment type="subcellular location">
    <subcellularLocation>
        <location evidence="1">Cell membrane</location>
        <topology evidence="1">Multi-pass membrane protein</topology>
    </subcellularLocation>
</comment>
<evidence type="ECO:0000256" key="1">
    <source>
        <dbReference type="ARBA" id="ARBA00004651"/>
    </source>
</evidence>
<proteinExistence type="predicted"/>
<dbReference type="EMBL" id="JBCEVZ010000069">
    <property type="protein sequence ID" value="MEL5996362.1"/>
    <property type="molecule type" value="Genomic_DNA"/>
</dbReference>
<sequence>MKRADFLYILLVVLVLAIGTLVRVSHYPHIPPGFNQDEAASAYESLSLAETGMDKWGNVLPAYFPGWGSGQNVLLAYLSVPVIKLFGMNVFTARLVPLALGLLALPLLFFCLRPLGRYAALLATFLLAVVPWHFMLSRWALESNLVPFFMLLGCTTVSRAFITGRRRWIIPSLIPFGLCLYAYGTTVLVLPGLLGIIAVLGFAQIRARWQSWLLALGLLGVVAAPFALFFIENYVVQRNLDWTDVLFFSTPLLPSTRMSQVAGGSWLDTAQLNMDFLLNGFDDGTSYNVLPGIKPLFDFVVPLAVIGLLLGLWKLVQRRGQAFASPQGIVVAIFAAWAVASLSLFFSFGLNVNRFNHAYLPCIVLAAWAVATITSRIRPVVLMQASRWGAVAVVAVAGGLAINDYFTSYRDSRIITDFNDGLGDAFKAAENLWGVEQVRITPSMPLPYVYTLFYLNYPPAQFQREAKVTVENGNYSVKRFGKYVFADEELNQSQSYGYLARRNEQPEVAGRKRLVLFTNDTWEVGLMNVVAK</sequence>
<organism evidence="10 11">
    <name type="scientific">Hymenobacter segetis</name>
    <dbReference type="NCBI Taxonomy" id="2025509"/>
    <lineage>
        <taxon>Bacteria</taxon>
        <taxon>Pseudomonadati</taxon>
        <taxon>Bacteroidota</taxon>
        <taxon>Cytophagia</taxon>
        <taxon>Cytophagales</taxon>
        <taxon>Hymenobacteraceae</taxon>
        <taxon>Hymenobacter</taxon>
    </lineage>
</organism>
<evidence type="ECO:0000256" key="5">
    <source>
        <dbReference type="ARBA" id="ARBA00022692"/>
    </source>
</evidence>
<feature type="transmembrane region" description="Helical" evidence="8">
    <location>
        <begin position="118"/>
        <end position="136"/>
    </location>
</feature>
<dbReference type="PANTHER" id="PTHR33908">
    <property type="entry name" value="MANNOSYLTRANSFERASE YKCB-RELATED"/>
    <property type="match status" value="1"/>
</dbReference>